<evidence type="ECO:0000256" key="9">
    <source>
        <dbReference type="ARBA" id="ARBA00023136"/>
    </source>
</evidence>
<comment type="subcellular location">
    <subcellularLocation>
        <location evidence="1">Membrane</location>
        <topology evidence="1">Multi-pass membrane protein</topology>
    </subcellularLocation>
</comment>
<accession>A0A6N2KV00</accession>
<feature type="transmembrane region" description="Helical" evidence="12">
    <location>
        <begin position="73"/>
        <end position="91"/>
    </location>
</feature>
<dbReference type="PROSITE" id="PS50893">
    <property type="entry name" value="ABC_TRANSPORTER_2"/>
    <property type="match status" value="1"/>
</dbReference>
<dbReference type="GO" id="GO:0016020">
    <property type="term" value="C:membrane"/>
    <property type="evidence" value="ECO:0007669"/>
    <property type="project" value="UniProtKB-SubCell"/>
</dbReference>
<organism evidence="15">
    <name type="scientific">Salix viminalis</name>
    <name type="common">Common osier</name>
    <name type="synonym">Basket willow</name>
    <dbReference type="NCBI Taxonomy" id="40686"/>
    <lineage>
        <taxon>Eukaryota</taxon>
        <taxon>Viridiplantae</taxon>
        <taxon>Streptophyta</taxon>
        <taxon>Embryophyta</taxon>
        <taxon>Tracheophyta</taxon>
        <taxon>Spermatophyta</taxon>
        <taxon>Magnoliopsida</taxon>
        <taxon>eudicotyledons</taxon>
        <taxon>Gunneridae</taxon>
        <taxon>Pentapetalae</taxon>
        <taxon>rosids</taxon>
        <taxon>fabids</taxon>
        <taxon>Malpighiales</taxon>
        <taxon>Salicaceae</taxon>
        <taxon>Saliceae</taxon>
        <taxon>Salix</taxon>
    </lineage>
</organism>
<feature type="region of interest" description="Disordered" evidence="11">
    <location>
        <begin position="797"/>
        <end position="819"/>
    </location>
</feature>
<proteinExistence type="inferred from homology"/>
<comment type="similarity">
    <text evidence="2">Belongs to the ABC transporter superfamily. ABCC family. Conjugate transporter (TC 3.A.1.208) subfamily.</text>
</comment>
<evidence type="ECO:0000259" key="13">
    <source>
        <dbReference type="PROSITE" id="PS50893"/>
    </source>
</evidence>
<evidence type="ECO:0000256" key="6">
    <source>
        <dbReference type="ARBA" id="ARBA00022741"/>
    </source>
</evidence>
<dbReference type="PANTHER" id="PTHR24223:SF375">
    <property type="entry name" value="ABC TRANSPORTER C FAMILY MEMBER 11-RELATED"/>
    <property type="match status" value="1"/>
</dbReference>
<dbReference type="Gene3D" id="3.40.50.300">
    <property type="entry name" value="P-loop containing nucleotide triphosphate hydrolases"/>
    <property type="match status" value="2"/>
</dbReference>
<dbReference type="SMART" id="SM00382">
    <property type="entry name" value="AAA"/>
    <property type="match status" value="1"/>
</dbReference>
<evidence type="ECO:0000256" key="11">
    <source>
        <dbReference type="SAM" id="MobiDB-lite"/>
    </source>
</evidence>
<evidence type="ECO:0000256" key="12">
    <source>
        <dbReference type="SAM" id="Phobius"/>
    </source>
</evidence>
<evidence type="ECO:0000256" key="8">
    <source>
        <dbReference type="ARBA" id="ARBA00022989"/>
    </source>
</evidence>
<dbReference type="SUPFAM" id="SSF52540">
    <property type="entry name" value="P-loop containing nucleoside triphosphate hydrolases"/>
    <property type="match status" value="1"/>
</dbReference>
<comment type="catalytic activity">
    <reaction evidence="10">
        <text>ATP + H2O + xenobioticSide 1 = ADP + phosphate + xenobioticSide 2.</text>
        <dbReference type="EC" id="7.6.2.2"/>
    </reaction>
</comment>
<dbReference type="CDD" id="cd03250">
    <property type="entry name" value="ABCC_MRP_domain1"/>
    <property type="match status" value="1"/>
</dbReference>
<reference evidence="15" key="1">
    <citation type="submission" date="2019-03" db="EMBL/GenBank/DDBJ databases">
        <authorList>
            <person name="Mank J."/>
            <person name="Almeida P."/>
        </authorList>
    </citation>
    <scope>NUCLEOTIDE SEQUENCE</scope>
    <source>
        <strain evidence="15">78183</strain>
    </source>
</reference>
<evidence type="ECO:0000256" key="7">
    <source>
        <dbReference type="ARBA" id="ARBA00022840"/>
    </source>
</evidence>
<dbReference type="PROSITE" id="PS00211">
    <property type="entry name" value="ABC_TRANSPORTER_1"/>
    <property type="match status" value="1"/>
</dbReference>
<dbReference type="PANTHER" id="PTHR24223">
    <property type="entry name" value="ATP-BINDING CASSETTE SUB-FAMILY C"/>
    <property type="match status" value="1"/>
</dbReference>
<dbReference type="GO" id="GO:0005524">
    <property type="term" value="F:ATP binding"/>
    <property type="evidence" value="ECO:0007669"/>
    <property type="project" value="UniProtKB-KW"/>
</dbReference>
<feature type="transmembrane region" description="Helical" evidence="12">
    <location>
        <begin position="508"/>
        <end position="535"/>
    </location>
</feature>
<dbReference type="EMBL" id="CAADRP010000335">
    <property type="protein sequence ID" value="VFU27030.1"/>
    <property type="molecule type" value="Genomic_DNA"/>
</dbReference>
<dbReference type="InterPro" id="IPR011527">
    <property type="entry name" value="ABC1_TM_dom"/>
</dbReference>
<feature type="domain" description="ABC transporter" evidence="13">
    <location>
        <begin position="602"/>
        <end position="793"/>
    </location>
</feature>
<protein>
    <recommendedName>
        <fullName evidence="3">ABC-type xenobiotic transporter</fullName>
        <ecNumber evidence="3">7.6.2.2</ecNumber>
    </recommendedName>
</protein>
<feature type="domain" description="ABC transmembrane type-1" evidence="14">
    <location>
        <begin position="367"/>
        <end position="570"/>
    </location>
</feature>
<keyword evidence="5 12" id="KW-0812">Transmembrane</keyword>
<keyword evidence="4" id="KW-0813">Transport</keyword>
<keyword evidence="8 12" id="KW-1133">Transmembrane helix</keyword>
<dbReference type="InterPro" id="IPR003439">
    <property type="entry name" value="ABC_transporter-like_ATP-bd"/>
</dbReference>
<evidence type="ECO:0000256" key="4">
    <source>
        <dbReference type="ARBA" id="ARBA00022448"/>
    </source>
</evidence>
<dbReference type="GO" id="GO:0016887">
    <property type="term" value="F:ATP hydrolysis activity"/>
    <property type="evidence" value="ECO:0007669"/>
    <property type="project" value="InterPro"/>
</dbReference>
<keyword evidence="7" id="KW-0067">ATP-binding</keyword>
<dbReference type="InterPro" id="IPR003593">
    <property type="entry name" value="AAA+_ATPase"/>
</dbReference>
<dbReference type="InterPro" id="IPR017871">
    <property type="entry name" value="ABC_transporter-like_CS"/>
</dbReference>
<feature type="transmembrane region" description="Helical" evidence="12">
    <location>
        <begin position="111"/>
        <end position="132"/>
    </location>
</feature>
<sequence>MGLDALIWYCRPVPNGVWATTVDNAFGAYTPCVVDSLVICISHLVLLGLCLYRIWLINDKNSKAQKYCLRSNYYNYLLGLLAAYCTVQPLFRLFMNVSLFNLDGQTALAPFEMASLIVEAISWCSTLIMTGLETRIYIQQFRWYVRFGIIYVLAGEAAMLNLILSVSDDYHSRLVILPFPQQINSTKFYVLVFFPQVLFGILLLVYIPNLDPCPDYVIMEPESPDNGAYEAFPGREQICPERHANLFSRIFYWWLTPLMKQAHKRPISEKDVWELDTWDQTATLMKKFQTCWVEESQRPKPCLLRALNNSLGGRFWLGGFFKIGYDLSKFMGPVVLSHLLQSMQRGDPAWVGYVYAFIIFLGMVAGIFRKSLKLTQDGQKNFPSGKITNMITTDADALQQICLLLHELWSAPFSITMSMVLLYQQLGVASLSGSLVLVLMVPTQAILLNRMRQLTKEGLHRTDRRVSLMNEILAAMDTVKCYAWEKIFQFRVQSVRNDELSLFRSAQLLFAFNSFIVNSIPVVVTLVSFSTFTLLGGDLTPAKAFTSLSLFQVLRYPLNILPNLLSQVVNANISLQRLEELFLAEERVLSPNPPLEPGIPAISIENGNFSWDLKLENPTLSNINLNIQVGSLVAIVGGTGEGKTSLISAMLGELPPMQDASVVIRGTVAYAPQVPWIFNATGHDLTEIGERGINISGGQKQRVSLARAFYSNSDVYIFDDPLGALDAHVAQQVFNGCIKEGLQGKTRVLVTNQLHFLPRVDKIILLSEGMIKEEGTFEELLRNSELFQKLMENAGKMEEQVKEKENSDNLDYKSSNSSS</sequence>
<dbReference type="GO" id="GO:0008559">
    <property type="term" value="F:ABC-type xenobiotic transporter activity"/>
    <property type="evidence" value="ECO:0007669"/>
    <property type="project" value="UniProtKB-EC"/>
</dbReference>
<gene>
    <name evidence="15" type="ORF">SVIM_LOCUS78145</name>
</gene>
<dbReference type="AlphaFoldDB" id="A0A6N2KV00"/>
<dbReference type="InterPro" id="IPR036640">
    <property type="entry name" value="ABC1_TM_sf"/>
</dbReference>
<evidence type="ECO:0000256" key="3">
    <source>
        <dbReference type="ARBA" id="ARBA00012191"/>
    </source>
</evidence>
<dbReference type="Pfam" id="PF00664">
    <property type="entry name" value="ABC_membrane"/>
    <property type="match status" value="1"/>
</dbReference>
<dbReference type="InterPro" id="IPR027417">
    <property type="entry name" value="P-loop_NTPase"/>
</dbReference>
<evidence type="ECO:0000256" key="5">
    <source>
        <dbReference type="ARBA" id="ARBA00022692"/>
    </source>
</evidence>
<evidence type="ECO:0000259" key="14">
    <source>
        <dbReference type="PROSITE" id="PS50929"/>
    </source>
</evidence>
<dbReference type="SUPFAM" id="SSF90123">
    <property type="entry name" value="ABC transporter transmembrane region"/>
    <property type="match status" value="1"/>
</dbReference>
<keyword evidence="6" id="KW-0547">Nucleotide-binding</keyword>
<keyword evidence="9 12" id="KW-0472">Membrane</keyword>
<evidence type="ECO:0000256" key="2">
    <source>
        <dbReference type="ARBA" id="ARBA00009726"/>
    </source>
</evidence>
<feature type="transmembrane region" description="Helical" evidence="12">
    <location>
        <begin position="28"/>
        <end position="52"/>
    </location>
</feature>
<name>A0A6N2KV00_SALVM</name>
<feature type="compositionally biased region" description="Basic and acidic residues" evidence="11">
    <location>
        <begin position="797"/>
        <end position="811"/>
    </location>
</feature>
<feature type="transmembrane region" description="Helical" evidence="12">
    <location>
        <begin position="426"/>
        <end position="448"/>
    </location>
</feature>
<evidence type="ECO:0000256" key="1">
    <source>
        <dbReference type="ARBA" id="ARBA00004141"/>
    </source>
</evidence>
<dbReference type="InterPro" id="IPR044746">
    <property type="entry name" value="ABCC_6TM_D1"/>
</dbReference>
<dbReference type="PROSITE" id="PS50929">
    <property type="entry name" value="ABC_TM1F"/>
    <property type="match status" value="1"/>
</dbReference>
<evidence type="ECO:0000313" key="15">
    <source>
        <dbReference type="EMBL" id="VFU27030.1"/>
    </source>
</evidence>
<feature type="transmembrane region" description="Helical" evidence="12">
    <location>
        <begin position="350"/>
        <end position="368"/>
    </location>
</feature>
<dbReference type="InterPro" id="IPR050173">
    <property type="entry name" value="ABC_transporter_C-like"/>
</dbReference>
<evidence type="ECO:0000256" key="10">
    <source>
        <dbReference type="ARBA" id="ARBA00034018"/>
    </source>
</evidence>
<feature type="transmembrane region" description="Helical" evidence="12">
    <location>
        <begin position="186"/>
        <end position="207"/>
    </location>
</feature>
<dbReference type="Gene3D" id="1.20.1560.10">
    <property type="entry name" value="ABC transporter type 1, transmembrane domain"/>
    <property type="match status" value="1"/>
</dbReference>
<feature type="transmembrane region" description="Helical" evidence="12">
    <location>
        <begin position="144"/>
        <end position="166"/>
    </location>
</feature>
<dbReference type="CDD" id="cd18579">
    <property type="entry name" value="ABC_6TM_ABCC_D1"/>
    <property type="match status" value="1"/>
</dbReference>
<dbReference type="EC" id="7.6.2.2" evidence="3"/>
<dbReference type="Pfam" id="PF00005">
    <property type="entry name" value="ABC_tran"/>
    <property type="match status" value="2"/>
</dbReference>